<reference evidence="1 2" key="1">
    <citation type="submission" date="2019-07" db="EMBL/GenBank/DDBJ databases">
        <title>De Novo Assembly of kiwifruit Actinidia rufa.</title>
        <authorList>
            <person name="Sugita-Konishi S."/>
            <person name="Sato K."/>
            <person name="Mori E."/>
            <person name="Abe Y."/>
            <person name="Kisaki G."/>
            <person name="Hamano K."/>
            <person name="Suezawa K."/>
            <person name="Otani M."/>
            <person name="Fukuda T."/>
            <person name="Manabe T."/>
            <person name="Gomi K."/>
            <person name="Tabuchi M."/>
            <person name="Akimitsu K."/>
            <person name="Kataoka I."/>
        </authorList>
    </citation>
    <scope>NUCLEOTIDE SEQUENCE [LARGE SCALE GENOMIC DNA]</scope>
    <source>
        <strain evidence="2">cv. Fuchu</strain>
    </source>
</reference>
<comment type="caution">
    <text evidence="1">The sequence shown here is derived from an EMBL/GenBank/DDBJ whole genome shotgun (WGS) entry which is preliminary data.</text>
</comment>
<organism evidence="1 2">
    <name type="scientific">Actinidia rufa</name>
    <dbReference type="NCBI Taxonomy" id="165716"/>
    <lineage>
        <taxon>Eukaryota</taxon>
        <taxon>Viridiplantae</taxon>
        <taxon>Streptophyta</taxon>
        <taxon>Embryophyta</taxon>
        <taxon>Tracheophyta</taxon>
        <taxon>Spermatophyta</taxon>
        <taxon>Magnoliopsida</taxon>
        <taxon>eudicotyledons</taxon>
        <taxon>Gunneridae</taxon>
        <taxon>Pentapetalae</taxon>
        <taxon>asterids</taxon>
        <taxon>Ericales</taxon>
        <taxon>Actinidiaceae</taxon>
        <taxon>Actinidia</taxon>
    </lineage>
</organism>
<dbReference type="AlphaFoldDB" id="A0A7J0ETD1"/>
<gene>
    <name evidence="1" type="ORF">Acr_06g0015520</name>
</gene>
<evidence type="ECO:0000313" key="2">
    <source>
        <dbReference type="Proteomes" id="UP000585474"/>
    </source>
</evidence>
<evidence type="ECO:0000313" key="1">
    <source>
        <dbReference type="EMBL" id="GFY89612.1"/>
    </source>
</evidence>
<sequence length="198" mass="21947">MGKPKPVTGMHSGGTYKTTSFWDCGSHFRQSLTMEKNHEFFSAKLKQFIPFIILMALHGISHGYPINQVGQLRALWGAHRQSQGPNVDDMWTVPSLKSGVCSKVGKMEDDLITEGGLPGQPSLYSWSNFKQYAGKEGPAYRCLIAMCHFGQHGTDLVLRFPEAVFEDRANRLFPLKLCSGQNGGLTSAHALTTRTNAW</sequence>
<keyword evidence="2" id="KW-1185">Reference proteome</keyword>
<dbReference type="Proteomes" id="UP000585474">
    <property type="component" value="Unassembled WGS sequence"/>
</dbReference>
<name>A0A7J0ETD1_9ERIC</name>
<protein>
    <submittedName>
        <fullName evidence="1">Uncharacterized protein</fullName>
    </submittedName>
</protein>
<dbReference type="EMBL" id="BJWL01000006">
    <property type="protein sequence ID" value="GFY89612.1"/>
    <property type="molecule type" value="Genomic_DNA"/>
</dbReference>
<proteinExistence type="predicted"/>
<accession>A0A7J0ETD1</accession>